<evidence type="ECO:0000313" key="10">
    <source>
        <dbReference type="EMBL" id="AES69109.1"/>
    </source>
</evidence>
<dbReference type="PANTHER" id="PTHR36766">
    <property type="entry name" value="PLANT BROAD-SPECTRUM MILDEW RESISTANCE PROTEIN RPW8"/>
    <property type="match status" value="1"/>
</dbReference>
<dbReference type="GO" id="GO:0005524">
    <property type="term" value="F:ATP binding"/>
    <property type="evidence" value="ECO:0007669"/>
    <property type="project" value="UniProtKB-KW"/>
</dbReference>
<dbReference type="SUPFAM" id="SSF52047">
    <property type="entry name" value="RNI-like"/>
    <property type="match status" value="1"/>
</dbReference>
<feature type="domain" description="Disease resistance protein winged helix" evidence="8">
    <location>
        <begin position="455"/>
        <end position="523"/>
    </location>
</feature>
<reference evidence="10 12" key="2">
    <citation type="journal article" date="2014" name="BMC Genomics">
        <title>An improved genome release (version Mt4.0) for the model legume Medicago truncatula.</title>
        <authorList>
            <person name="Tang H."/>
            <person name="Krishnakumar V."/>
            <person name="Bidwell S."/>
            <person name="Rosen B."/>
            <person name="Chan A."/>
            <person name="Zhou S."/>
            <person name="Gentzbittel L."/>
            <person name="Childs K.L."/>
            <person name="Yandell M."/>
            <person name="Gundlach H."/>
            <person name="Mayer K.F."/>
            <person name="Schwartz D.C."/>
            <person name="Town C.D."/>
        </authorList>
    </citation>
    <scope>GENOME REANNOTATION</scope>
    <source>
        <strain evidence="11 12">cv. Jemalong A17</strain>
    </source>
</reference>
<dbReference type="InterPro" id="IPR036388">
    <property type="entry name" value="WH-like_DNA-bd_sf"/>
</dbReference>
<gene>
    <name evidence="11" type="primary">11417751</name>
    <name evidence="10" type="ordered locus">MTR_3g022570</name>
</gene>
<reference evidence="10 12" key="1">
    <citation type="journal article" date="2011" name="Nature">
        <title>The Medicago genome provides insight into the evolution of rhizobial symbioses.</title>
        <authorList>
            <person name="Young N.D."/>
            <person name="Debelle F."/>
            <person name="Oldroyd G.E."/>
            <person name="Geurts R."/>
            <person name="Cannon S.B."/>
            <person name="Udvardi M.K."/>
            <person name="Benedito V.A."/>
            <person name="Mayer K.F."/>
            <person name="Gouzy J."/>
            <person name="Schoof H."/>
            <person name="Van de Peer Y."/>
            <person name="Proost S."/>
            <person name="Cook D.R."/>
            <person name="Meyers B.C."/>
            <person name="Spannagl M."/>
            <person name="Cheung F."/>
            <person name="De Mita S."/>
            <person name="Krishnakumar V."/>
            <person name="Gundlach H."/>
            <person name="Zhou S."/>
            <person name="Mudge J."/>
            <person name="Bharti A.K."/>
            <person name="Murray J.D."/>
            <person name="Naoumkina M.A."/>
            <person name="Rosen B."/>
            <person name="Silverstein K.A."/>
            <person name="Tang H."/>
            <person name="Rombauts S."/>
            <person name="Zhao P.X."/>
            <person name="Zhou P."/>
            <person name="Barbe V."/>
            <person name="Bardou P."/>
            <person name="Bechner M."/>
            <person name="Bellec A."/>
            <person name="Berger A."/>
            <person name="Berges H."/>
            <person name="Bidwell S."/>
            <person name="Bisseling T."/>
            <person name="Choisne N."/>
            <person name="Couloux A."/>
            <person name="Denny R."/>
            <person name="Deshpande S."/>
            <person name="Dai X."/>
            <person name="Doyle J.J."/>
            <person name="Dudez A.M."/>
            <person name="Farmer A.D."/>
            <person name="Fouteau S."/>
            <person name="Franken C."/>
            <person name="Gibelin C."/>
            <person name="Gish J."/>
            <person name="Goldstein S."/>
            <person name="Gonzalez A.J."/>
            <person name="Green P.J."/>
            <person name="Hallab A."/>
            <person name="Hartog M."/>
            <person name="Hua A."/>
            <person name="Humphray S.J."/>
            <person name="Jeong D.H."/>
            <person name="Jing Y."/>
            <person name="Jocker A."/>
            <person name="Kenton S.M."/>
            <person name="Kim D.J."/>
            <person name="Klee K."/>
            <person name="Lai H."/>
            <person name="Lang C."/>
            <person name="Lin S."/>
            <person name="Macmil S.L."/>
            <person name="Magdelenat G."/>
            <person name="Matthews L."/>
            <person name="McCorrison J."/>
            <person name="Monaghan E.L."/>
            <person name="Mun J.H."/>
            <person name="Najar F.Z."/>
            <person name="Nicholson C."/>
            <person name="Noirot C."/>
            <person name="O'Bleness M."/>
            <person name="Paule C.R."/>
            <person name="Poulain J."/>
            <person name="Prion F."/>
            <person name="Qin B."/>
            <person name="Qu C."/>
            <person name="Retzel E.F."/>
            <person name="Riddle C."/>
            <person name="Sallet E."/>
            <person name="Samain S."/>
            <person name="Samson N."/>
            <person name="Sanders I."/>
            <person name="Saurat O."/>
            <person name="Scarpelli C."/>
            <person name="Schiex T."/>
            <person name="Segurens B."/>
            <person name="Severin A.J."/>
            <person name="Sherrier D.J."/>
            <person name="Shi R."/>
            <person name="Sims S."/>
            <person name="Singer S.R."/>
            <person name="Sinharoy S."/>
            <person name="Sterck L."/>
            <person name="Viollet A."/>
            <person name="Wang B.B."/>
            <person name="Wang K."/>
            <person name="Wang M."/>
            <person name="Wang X."/>
            <person name="Warfsmann J."/>
            <person name="Weissenbach J."/>
            <person name="White D.D."/>
            <person name="White J.D."/>
            <person name="Wiley G.B."/>
            <person name="Wincker P."/>
            <person name="Xing Y."/>
            <person name="Yang L."/>
            <person name="Yao Z."/>
            <person name="Ying F."/>
            <person name="Zhai J."/>
            <person name="Zhou L."/>
            <person name="Zuber A."/>
            <person name="Denarie J."/>
            <person name="Dixon R.A."/>
            <person name="May G.D."/>
            <person name="Schwartz D.C."/>
            <person name="Rogers J."/>
            <person name="Quetier F."/>
            <person name="Town C.D."/>
            <person name="Roe B.A."/>
        </authorList>
    </citation>
    <scope>NUCLEOTIDE SEQUENCE [LARGE SCALE GENOMIC DNA]</scope>
    <source>
        <strain evidence="10">A17</strain>
        <strain evidence="11 12">cv. Jemalong A17</strain>
    </source>
</reference>
<evidence type="ECO:0000256" key="1">
    <source>
        <dbReference type="ARBA" id="ARBA00022614"/>
    </source>
</evidence>
<evidence type="ECO:0000313" key="11">
    <source>
        <dbReference type="EnsemblPlants" id="AES69109"/>
    </source>
</evidence>
<dbReference type="InterPro" id="IPR042197">
    <property type="entry name" value="Apaf_helical"/>
</dbReference>
<dbReference type="InterPro" id="IPR032675">
    <property type="entry name" value="LRR_dom_sf"/>
</dbReference>
<evidence type="ECO:0000256" key="5">
    <source>
        <dbReference type="ARBA" id="ARBA00022840"/>
    </source>
</evidence>
<evidence type="ECO:0000259" key="7">
    <source>
        <dbReference type="Pfam" id="PF18052"/>
    </source>
</evidence>
<dbReference type="InterPro" id="IPR027417">
    <property type="entry name" value="P-loop_NTPase"/>
</dbReference>
<evidence type="ECO:0000259" key="6">
    <source>
        <dbReference type="Pfam" id="PF00931"/>
    </source>
</evidence>
<evidence type="ECO:0000259" key="8">
    <source>
        <dbReference type="Pfam" id="PF23559"/>
    </source>
</evidence>
<dbReference type="PANTHER" id="PTHR36766:SF40">
    <property type="entry name" value="DISEASE RESISTANCE PROTEIN RGA3"/>
    <property type="match status" value="1"/>
</dbReference>
<reference evidence="11" key="3">
    <citation type="submission" date="2015-04" db="UniProtKB">
        <authorList>
            <consortium name="EnsemblPlants"/>
        </authorList>
    </citation>
    <scope>IDENTIFICATION</scope>
    <source>
        <strain evidence="11">cv. Jemalong A17</strain>
    </source>
</reference>
<dbReference type="InterPro" id="IPR041118">
    <property type="entry name" value="Rx_N"/>
</dbReference>
<dbReference type="InterPro" id="IPR058922">
    <property type="entry name" value="WHD_DRP"/>
</dbReference>
<dbReference type="GO" id="GO:0006952">
    <property type="term" value="P:defense response"/>
    <property type="evidence" value="ECO:0007669"/>
    <property type="project" value="UniProtKB-KW"/>
</dbReference>
<dbReference type="Gene3D" id="3.40.50.300">
    <property type="entry name" value="P-loop containing nucleotide triphosphate hydrolases"/>
    <property type="match status" value="1"/>
</dbReference>
<dbReference type="AlphaFoldDB" id="G7J1J5"/>
<evidence type="ECO:0000313" key="12">
    <source>
        <dbReference type="Proteomes" id="UP000002051"/>
    </source>
</evidence>
<dbReference type="Gene3D" id="1.10.10.10">
    <property type="entry name" value="Winged helix-like DNA-binding domain superfamily/Winged helix DNA-binding domain"/>
    <property type="match status" value="1"/>
</dbReference>
<dbReference type="HOGENOM" id="CLU_000837_8_8_1"/>
<dbReference type="Pfam" id="PF00931">
    <property type="entry name" value="NB-ARC"/>
    <property type="match status" value="1"/>
</dbReference>
<dbReference type="EMBL" id="CM001219">
    <property type="protein sequence ID" value="AES69109.1"/>
    <property type="molecule type" value="Genomic_DNA"/>
</dbReference>
<keyword evidence="5" id="KW-0067">ATP-binding</keyword>
<feature type="domain" description="Disease resistance N-terminal" evidence="7">
    <location>
        <begin position="16"/>
        <end position="95"/>
    </location>
</feature>
<keyword evidence="1" id="KW-0433">Leucine-rich repeat</keyword>
<dbReference type="Proteomes" id="UP000002051">
    <property type="component" value="Chromosome 3"/>
</dbReference>
<dbReference type="Gene3D" id="3.80.10.10">
    <property type="entry name" value="Ribonuclease Inhibitor"/>
    <property type="match status" value="2"/>
</dbReference>
<dbReference type="GO" id="GO:0051707">
    <property type="term" value="P:response to other organism"/>
    <property type="evidence" value="ECO:0007669"/>
    <property type="project" value="UniProtKB-ARBA"/>
</dbReference>
<feature type="domain" description="NB-ARC" evidence="6">
    <location>
        <begin position="197"/>
        <end position="370"/>
    </location>
</feature>
<feature type="domain" description="R13L1/DRL21-like LRR repeat region" evidence="9">
    <location>
        <begin position="712"/>
        <end position="840"/>
    </location>
</feature>
<evidence type="ECO:0000256" key="3">
    <source>
        <dbReference type="ARBA" id="ARBA00022741"/>
    </source>
</evidence>
<dbReference type="PRINTS" id="PR00364">
    <property type="entry name" value="DISEASERSIST"/>
</dbReference>
<dbReference type="OMA" id="ICHETHT"/>
<dbReference type="SUPFAM" id="SSF52058">
    <property type="entry name" value="L domain-like"/>
    <property type="match status" value="1"/>
</dbReference>
<keyword evidence="4" id="KW-0611">Plant defense</keyword>
<dbReference type="InterPro" id="IPR002182">
    <property type="entry name" value="NB-ARC"/>
</dbReference>
<keyword evidence="3" id="KW-0547">Nucleotide-binding</keyword>
<dbReference type="SUPFAM" id="SSF52540">
    <property type="entry name" value="P-loop containing nucleoside triphosphate hydrolases"/>
    <property type="match status" value="1"/>
</dbReference>
<evidence type="ECO:0000256" key="2">
    <source>
        <dbReference type="ARBA" id="ARBA00022737"/>
    </source>
</evidence>
<organism evidence="10 12">
    <name type="scientific">Medicago truncatula</name>
    <name type="common">Barrel medic</name>
    <name type="synonym">Medicago tribuloides</name>
    <dbReference type="NCBI Taxonomy" id="3880"/>
    <lineage>
        <taxon>Eukaryota</taxon>
        <taxon>Viridiplantae</taxon>
        <taxon>Streptophyta</taxon>
        <taxon>Embryophyta</taxon>
        <taxon>Tracheophyta</taxon>
        <taxon>Spermatophyta</taxon>
        <taxon>Magnoliopsida</taxon>
        <taxon>eudicotyledons</taxon>
        <taxon>Gunneridae</taxon>
        <taxon>Pentapetalae</taxon>
        <taxon>rosids</taxon>
        <taxon>fabids</taxon>
        <taxon>Fabales</taxon>
        <taxon>Fabaceae</taxon>
        <taxon>Papilionoideae</taxon>
        <taxon>50 kb inversion clade</taxon>
        <taxon>NPAAA clade</taxon>
        <taxon>Hologalegina</taxon>
        <taxon>IRL clade</taxon>
        <taxon>Trifolieae</taxon>
        <taxon>Medicago</taxon>
    </lineage>
</organism>
<dbReference type="OrthoDB" id="20872at2759"/>
<keyword evidence="2" id="KW-0677">Repeat</keyword>
<accession>G7J1J5</accession>
<sequence length="1180" mass="135416">MTEIFGGAFLSPPVFQVILERLASSDFRLNFGARLMKRLEIALVSIKKVMDDADTLQYQTLKSWLDNLKHEVYEVEQLLDVIATDIQRKGKKKRRFRSSSIDPGFESMIVVSLKRIYALAEKNDRLRRDYSDRRGVTLGILPTASFMDDYHVIYGRGNRFGFHELNNVNYEIGVSWKLLSEFANVSLVDESVIYGREHEKEEIINFLLSDSDSDNQVPIISIVGLIGIGKTTLAQLVYNDHRIVEQYELKAWVYLSESFDVLRLAQTILKSIHCSPREFSNDLIMLQRELQHMLRGKKYLLVLDGVRNIDGKIWEQLLLLFKCGSSGSKMIVTTRDKEVASIMRSTRLLHLYQLEESDSWRIFVNHAFRGRNLFDFPNLESVIKKVAEKCGGLPLALKTLGNLLRIRFSKLEWDQILETDLWCLSEGENNINPVLRLSFFNLPSDLKRCFAYCSIFPKGYEFEKSELIKLWMTEDLLKCCGRDKSEQELGNEFFDHLVSISFFLSMPLWDGKYYMHDLVNDLANSVSGEFCFRIEGENVQDISERTRNIWCCLDLKDGDRKLEHIHKVTGLRSLMVEAQGYGDQRFKISTNVQHNLFSRLKYLRMLSFSGCNLLELSDEIRNLKLLRYLDLSYTDIVSLPNSICMLYNLQTLLLEECFKLTKLPSDIYKLVNLRYLNLKGTHIKKMPTKIGALDKLEMLSDFFVGKQRGFDIKQLGKLNQLQGRLQISGLENVKKTAHAVAANLEDKEHLEELSMSYDGWRKMNGSVTKADVSVLEALQPNKNLMRLTIKDYGGSSFPNWVGYRHLPNLVSLELLGCKFCSQLPPLGQFPFLEKLSISGCDGIETIGTEFCGYNASSVPFRSLVTLRFEQMSEWKEWLCLEGFPLLQELCIKHCPKLKSSLPQHLPSLQKLEIIDCQELEASIPKADNISKLELKRCDDILINELPSTLKTVILGGTRIIRSSLEKILFNSAFLEELEVEDFFDHNLEWSSLDMCSCNSLRTLTITGWHSSSLPFALHLLTNLNSLVLYDCPLLESFFGRQLPSSLCSLRIERCPKLMASREEWGLFQLDSLKQFSVSDDFQILESFPEESLLPSTIKSFELTNCSNLRKINYKGLLHLTSLESLCIEDCPCLDSLPEEGLPSSLSTLSIHDCPLIKQKYQKEEAELWHTISHIPDVTIS</sequence>
<protein>
    <submittedName>
        <fullName evidence="10">NB-ARC domain disease resistance protein</fullName>
    </submittedName>
</protein>
<dbReference type="InterPro" id="IPR056789">
    <property type="entry name" value="LRR_R13L1-DRL21"/>
</dbReference>
<dbReference type="GO" id="GO:0043531">
    <property type="term" value="F:ADP binding"/>
    <property type="evidence" value="ECO:0007669"/>
    <property type="project" value="InterPro"/>
</dbReference>
<dbReference type="Pfam" id="PF23559">
    <property type="entry name" value="WHD_DRP"/>
    <property type="match status" value="1"/>
</dbReference>
<proteinExistence type="predicted"/>
<dbReference type="eggNOG" id="KOG4658">
    <property type="taxonomic scope" value="Eukaryota"/>
</dbReference>
<dbReference type="EnsemblPlants" id="AES69109">
    <property type="protein sequence ID" value="AES69109"/>
    <property type="gene ID" value="MTR_3g022570"/>
</dbReference>
<name>G7J1J5_MEDTR</name>
<dbReference type="Pfam" id="PF18052">
    <property type="entry name" value="Rx_N"/>
    <property type="match status" value="1"/>
</dbReference>
<dbReference type="KEGG" id="mtr:11417751"/>
<evidence type="ECO:0000259" key="9">
    <source>
        <dbReference type="Pfam" id="PF25019"/>
    </source>
</evidence>
<evidence type="ECO:0000256" key="4">
    <source>
        <dbReference type="ARBA" id="ARBA00022821"/>
    </source>
</evidence>
<dbReference type="Gene3D" id="1.10.8.430">
    <property type="entry name" value="Helical domain of apoptotic protease-activating factors"/>
    <property type="match status" value="1"/>
</dbReference>
<dbReference type="Pfam" id="PF25019">
    <property type="entry name" value="LRR_R13L1-DRL21"/>
    <property type="match status" value="1"/>
</dbReference>
<dbReference type="PaxDb" id="3880-AES69109"/>
<keyword evidence="12" id="KW-1185">Reference proteome</keyword>